<keyword evidence="3 10" id="KW-0533">Nickel</keyword>
<evidence type="ECO:0000256" key="10">
    <source>
        <dbReference type="PIRSR" id="PIRSR005023-1"/>
    </source>
</evidence>
<dbReference type="AlphaFoldDB" id="A0A8J6N6U8"/>
<keyword evidence="5 9" id="KW-0560">Oxidoreductase</keyword>
<keyword evidence="7 9" id="KW-0411">Iron-sulfur</keyword>
<dbReference type="PANTHER" id="PTHR30109">
    <property type="entry name" value="HYDROXYLAMINE REDUCTASE"/>
    <property type="match status" value="1"/>
</dbReference>
<sequence length="652" mass="70429">MGSRRSPVGVAPRCLGIDCEGSTCVAKQAEGKGVVTYIQRMNKSAIEPCLFGQGGTCCRNCSFGPCMMIEDVPESIGICGATPATVAARNFCRMVAAGASAHMDHALETAMAFLAAAKGESEYKIKDEKKLRALAEVFEIKTKDRNTKDIAIELGEKALAEFGKQEGGLYCIRRAPEKRQEVWKKIGVAPRGIQREVVEIMHRTHMGTDQDYRNLLLQATRCALADGWGASMISTELQDIMFGTPVPTRAVVNLGVLSKDEVNVVVHGHEPILSEAMVLVAEDPEMIEAAKKVGAKGINLVGVCCTGNEILMRHGIPVAGSFIQQEIVLATGAVEVMVVDVQCVMQSLPAVAGCFHTEMITTSDRAKIPGAKHIEVHHHNASEAARQIVQRAIDRYPQRGEINIPHNKMDVVVGFSHETINHILGGAFRASYRPLNDNIINGRIRGVGAVVGCDSVRVRSGHVHTTVVKELIANNVLVLVTGCAATACGRAGLLTPEAAELAGPGLREVCETVGMPPVLHMGSCVDNSRILIAATEIVREGGLGDDIYQVPAAGCAPEWMSEKAISIGHYFVASGVFVVFGRTFPTTGSKVVTDFLFSEMEELYGGMWAVESDPIKMAQLMIERIEKGRDALGIQEKKKRVLYDMAMRRELE</sequence>
<dbReference type="GO" id="GO:0004601">
    <property type="term" value="F:peroxidase activity"/>
    <property type="evidence" value="ECO:0007669"/>
    <property type="project" value="TreeGrafter"/>
</dbReference>
<dbReference type="SUPFAM" id="SSF56821">
    <property type="entry name" value="Prismane protein-like"/>
    <property type="match status" value="1"/>
</dbReference>
<dbReference type="Gene3D" id="3.40.50.2030">
    <property type="match status" value="2"/>
</dbReference>
<dbReference type="PANTHER" id="PTHR30109:SF4">
    <property type="entry name" value="CARBON MONOXIDE DEHYDROGENASE"/>
    <property type="match status" value="1"/>
</dbReference>
<evidence type="ECO:0000256" key="4">
    <source>
        <dbReference type="ARBA" id="ARBA00022723"/>
    </source>
</evidence>
<dbReference type="InterPro" id="IPR011254">
    <property type="entry name" value="Prismane-like_sf"/>
</dbReference>
<feature type="binding site" evidence="10">
    <location>
        <position position="524"/>
    </location>
    <ligand>
        <name>[Ni-4Fe-4S] cluster</name>
        <dbReference type="ChEBI" id="CHEBI:47739"/>
    </ligand>
</feature>
<dbReference type="InterPro" id="IPR016101">
    <property type="entry name" value="CO_DH_a-bundle"/>
</dbReference>
<keyword evidence="4 9" id="KW-0479">Metal-binding</keyword>
<dbReference type="GO" id="GO:0043885">
    <property type="term" value="F:anaerobic carbon-monoxide dehydrogenase activity"/>
    <property type="evidence" value="ECO:0007669"/>
    <property type="project" value="UniProtKB-UniRule"/>
</dbReference>
<name>A0A8J6N6U8_9BACT</name>
<dbReference type="InterPro" id="IPR016099">
    <property type="entry name" value="Prismane-like_a/b-sand"/>
</dbReference>
<evidence type="ECO:0000256" key="9">
    <source>
        <dbReference type="PIRNR" id="PIRNR005023"/>
    </source>
</evidence>
<feature type="binding site" evidence="10">
    <location>
        <position position="269"/>
    </location>
    <ligand>
        <name>[Ni-4Fe-4S] cluster</name>
        <dbReference type="ChEBI" id="CHEBI:47739"/>
    </ligand>
</feature>
<feature type="binding site" evidence="10">
    <location>
        <position position="483"/>
    </location>
    <ligand>
        <name>[Ni-4Fe-4S] cluster</name>
        <dbReference type="ChEBI" id="CHEBI:47739"/>
    </ligand>
</feature>
<evidence type="ECO:0000256" key="8">
    <source>
        <dbReference type="ARBA" id="ARBA00048733"/>
    </source>
</evidence>
<evidence type="ECO:0000256" key="1">
    <source>
        <dbReference type="ARBA" id="ARBA00001966"/>
    </source>
</evidence>
<accession>A0A8J6N6U8</accession>
<dbReference type="GO" id="GO:0006091">
    <property type="term" value="P:generation of precursor metabolites and energy"/>
    <property type="evidence" value="ECO:0007669"/>
    <property type="project" value="InterPro"/>
</dbReference>
<dbReference type="Gene3D" id="1.20.1270.30">
    <property type="match status" value="1"/>
</dbReference>
<feature type="binding site" evidence="10">
    <location>
        <position position="305"/>
    </location>
    <ligand>
        <name>[Ni-4Fe-4S] cluster</name>
        <dbReference type="ChEBI" id="CHEBI:47739"/>
    </ligand>
</feature>
<dbReference type="GO" id="GO:0050418">
    <property type="term" value="F:hydroxylamine reductase activity"/>
    <property type="evidence" value="ECO:0007669"/>
    <property type="project" value="TreeGrafter"/>
</dbReference>
<comment type="caution">
    <text evidence="11">The sequence shown here is derived from an EMBL/GenBank/DDBJ whole genome shotgun (WGS) entry which is preliminary data.</text>
</comment>
<feature type="binding site" evidence="10">
    <location>
        <position position="58"/>
    </location>
    <ligand>
        <name>[4Fe-4S] cluster</name>
        <dbReference type="ChEBI" id="CHEBI:49883"/>
        <label>2</label>
    </ligand>
</feature>
<dbReference type="InterPro" id="IPR010047">
    <property type="entry name" value="CODH"/>
</dbReference>
<keyword evidence="6 9" id="KW-0408">Iron</keyword>
<feature type="binding site" evidence="10">
    <location>
        <position position="49"/>
    </location>
    <ligand>
        <name>[4Fe-4S] cluster</name>
        <dbReference type="ChEBI" id="CHEBI:49883"/>
        <label>1</label>
        <note>ligand shared between dimeric partners</note>
    </ligand>
</feature>
<dbReference type="EMBL" id="JACNLL010000026">
    <property type="protein sequence ID" value="MBC8198872.1"/>
    <property type="molecule type" value="Genomic_DNA"/>
</dbReference>
<evidence type="ECO:0000256" key="5">
    <source>
        <dbReference type="ARBA" id="ARBA00023002"/>
    </source>
</evidence>
<dbReference type="NCBIfam" id="TIGR01702">
    <property type="entry name" value="CO_DH_cata"/>
    <property type="match status" value="1"/>
</dbReference>
<feature type="binding site" evidence="10">
    <location>
        <position position="66"/>
    </location>
    <ligand>
        <name>[4Fe-4S] cluster</name>
        <dbReference type="ChEBI" id="CHEBI:49883"/>
        <label>2</label>
    </ligand>
</feature>
<evidence type="ECO:0000256" key="6">
    <source>
        <dbReference type="ARBA" id="ARBA00023004"/>
    </source>
</evidence>
<evidence type="ECO:0000256" key="7">
    <source>
        <dbReference type="ARBA" id="ARBA00023014"/>
    </source>
</evidence>
<evidence type="ECO:0000313" key="11">
    <source>
        <dbReference type="EMBL" id="MBC8198872.1"/>
    </source>
</evidence>
<dbReference type="PIRSF" id="PIRSF005023">
    <property type="entry name" value="CODH"/>
    <property type="match status" value="1"/>
</dbReference>
<reference evidence="11 12" key="1">
    <citation type="submission" date="2020-08" db="EMBL/GenBank/DDBJ databases">
        <title>Bridging the membrane lipid divide: bacteria of the FCB group superphylum have the potential to synthesize archaeal ether lipids.</title>
        <authorList>
            <person name="Villanueva L."/>
            <person name="Von Meijenfeldt F.A.B."/>
            <person name="Westbye A.B."/>
            <person name="Yadav S."/>
            <person name="Hopmans E.C."/>
            <person name="Dutilh B.E."/>
            <person name="Sinninghe Damste J.S."/>
        </authorList>
    </citation>
    <scope>NUCLEOTIDE SEQUENCE [LARGE SCALE GENOMIC DNA]</scope>
    <source>
        <strain evidence="11">NIOZ-UU82</strain>
    </source>
</reference>
<dbReference type="GO" id="GO:0051539">
    <property type="term" value="F:4 iron, 4 sulfur cluster binding"/>
    <property type="evidence" value="ECO:0007669"/>
    <property type="project" value="UniProtKB-UniRule"/>
</dbReference>
<evidence type="ECO:0000313" key="12">
    <source>
        <dbReference type="Proteomes" id="UP000603545"/>
    </source>
</evidence>
<organism evidence="11 12">
    <name type="scientific">Candidatus Desulfaltia bathyphila</name>
    <dbReference type="NCBI Taxonomy" id="2841697"/>
    <lineage>
        <taxon>Bacteria</taxon>
        <taxon>Pseudomonadati</taxon>
        <taxon>Thermodesulfobacteriota</taxon>
        <taxon>Desulfobacteria</taxon>
        <taxon>Desulfobacterales</taxon>
        <taxon>Desulfobacterales incertae sedis</taxon>
        <taxon>Candidatus Desulfaltia</taxon>
    </lineage>
</organism>
<dbReference type="Proteomes" id="UP000603545">
    <property type="component" value="Unassembled WGS sequence"/>
</dbReference>
<feature type="binding site" evidence="10">
    <location>
        <position position="61"/>
    </location>
    <ligand>
        <name>[4Fe-4S] cluster</name>
        <dbReference type="ChEBI" id="CHEBI:49883"/>
        <label>2</label>
    </ligand>
</feature>
<comment type="cofactor">
    <cofactor evidence="1">
        <name>[4Fe-4S] cluster</name>
        <dbReference type="ChEBI" id="CHEBI:49883"/>
    </cofactor>
</comment>
<protein>
    <recommendedName>
        <fullName evidence="9">Carbon monoxide dehydrogenase</fullName>
        <ecNumber evidence="9">1.2.7.4</ecNumber>
    </recommendedName>
</protein>
<proteinExistence type="predicted"/>
<dbReference type="GO" id="GO:0042542">
    <property type="term" value="P:response to hydrogen peroxide"/>
    <property type="evidence" value="ECO:0007669"/>
    <property type="project" value="TreeGrafter"/>
</dbReference>
<comment type="catalytic activity">
    <reaction evidence="8 9">
        <text>CO + 2 oxidized [2Fe-2S]-[ferredoxin] + H2O = 2 reduced [2Fe-2S]-[ferredoxin] + CO2 + 2 H(+)</text>
        <dbReference type="Rhea" id="RHEA:21040"/>
        <dbReference type="Rhea" id="RHEA-COMP:10000"/>
        <dbReference type="Rhea" id="RHEA-COMP:10001"/>
        <dbReference type="ChEBI" id="CHEBI:15377"/>
        <dbReference type="ChEBI" id="CHEBI:15378"/>
        <dbReference type="ChEBI" id="CHEBI:16526"/>
        <dbReference type="ChEBI" id="CHEBI:17245"/>
        <dbReference type="ChEBI" id="CHEBI:33737"/>
        <dbReference type="ChEBI" id="CHEBI:33738"/>
        <dbReference type="EC" id="1.2.7.4"/>
    </reaction>
</comment>
<feature type="binding site" evidence="10">
    <location>
        <position position="453"/>
    </location>
    <ligand>
        <name>[Ni-4Fe-4S] cluster</name>
        <dbReference type="ChEBI" id="CHEBI:47739"/>
    </ligand>
</feature>
<dbReference type="InterPro" id="IPR004137">
    <property type="entry name" value="HCP/CODH"/>
</dbReference>
<keyword evidence="2 9" id="KW-0004">4Fe-4S</keyword>
<gene>
    <name evidence="11" type="primary">cooS</name>
    <name evidence="11" type="ORF">H8E80_02320</name>
</gene>
<dbReference type="GO" id="GO:0016151">
    <property type="term" value="F:nickel cation binding"/>
    <property type="evidence" value="ECO:0007669"/>
    <property type="project" value="InterPro"/>
</dbReference>
<dbReference type="Pfam" id="PF03063">
    <property type="entry name" value="Prismane"/>
    <property type="match status" value="1"/>
</dbReference>
<evidence type="ECO:0000256" key="2">
    <source>
        <dbReference type="ARBA" id="ARBA00022485"/>
    </source>
</evidence>
<feature type="binding site" evidence="10">
    <location>
        <position position="79"/>
    </location>
    <ligand>
        <name>[4Fe-4S] cluster</name>
        <dbReference type="ChEBI" id="CHEBI:49883"/>
        <label>2</label>
    </ligand>
</feature>
<dbReference type="EC" id="1.2.7.4" evidence="9"/>
<feature type="binding site" evidence="10">
    <location>
        <position position="343"/>
    </location>
    <ligand>
        <name>[Ni-4Fe-4S] cluster</name>
        <dbReference type="ChEBI" id="CHEBI:47739"/>
    </ligand>
</feature>
<evidence type="ECO:0000256" key="3">
    <source>
        <dbReference type="ARBA" id="ARBA00022596"/>
    </source>
</evidence>
<feature type="binding site" evidence="10">
    <location>
        <position position="57"/>
    </location>
    <ligand>
        <name>[4Fe-4S] cluster</name>
        <dbReference type="ChEBI" id="CHEBI:49883"/>
        <label>1</label>
        <note>ligand shared between dimeric partners</note>
    </ligand>
</feature>